<proteinExistence type="predicted"/>
<dbReference type="AlphaFoldDB" id="A0A8S9PJC2"/>
<gene>
    <name evidence="1" type="ORF">F2Q69_00008944</name>
</gene>
<organism evidence="1 2">
    <name type="scientific">Brassica cretica</name>
    <name type="common">Mustard</name>
    <dbReference type="NCBI Taxonomy" id="69181"/>
    <lineage>
        <taxon>Eukaryota</taxon>
        <taxon>Viridiplantae</taxon>
        <taxon>Streptophyta</taxon>
        <taxon>Embryophyta</taxon>
        <taxon>Tracheophyta</taxon>
        <taxon>Spermatophyta</taxon>
        <taxon>Magnoliopsida</taxon>
        <taxon>eudicotyledons</taxon>
        <taxon>Gunneridae</taxon>
        <taxon>Pentapetalae</taxon>
        <taxon>rosids</taxon>
        <taxon>malvids</taxon>
        <taxon>Brassicales</taxon>
        <taxon>Brassicaceae</taxon>
        <taxon>Brassiceae</taxon>
        <taxon>Brassica</taxon>
    </lineage>
</organism>
<evidence type="ECO:0000313" key="1">
    <source>
        <dbReference type="EMBL" id="KAF3513067.1"/>
    </source>
</evidence>
<sequence length="187" mass="20109">MGISQVSANLTMVSPSACQILKEALYLVATSLESTSILHIQEIRNRVMTPKGCVTAKSRREAAVGQVETVCVVDLCGGLCRFGGVWVESGAGEAINADGSEALIVVWFGNGISVCGGRISFLVAQFKLARLRLCGVLVGILSRIKRTYMSASHPYPKVVLIEWRSLLLGYEGSGSWTLSFGGRKQLR</sequence>
<comment type="caution">
    <text evidence="1">The sequence shown here is derived from an EMBL/GenBank/DDBJ whole genome shotgun (WGS) entry which is preliminary data.</text>
</comment>
<reference evidence="1" key="1">
    <citation type="submission" date="2019-12" db="EMBL/GenBank/DDBJ databases">
        <title>Genome sequencing and annotation of Brassica cretica.</title>
        <authorList>
            <person name="Studholme D.J."/>
            <person name="Sarris P."/>
        </authorList>
    </citation>
    <scope>NUCLEOTIDE SEQUENCE</scope>
    <source>
        <strain evidence="1">PFS-109/04</strain>
        <tissue evidence="1">Leaf</tissue>
    </source>
</reference>
<evidence type="ECO:0000313" key="2">
    <source>
        <dbReference type="Proteomes" id="UP000712600"/>
    </source>
</evidence>
<name>A0A8S9PJC2_BRACR</name>
<accession>A0A8S9PJC2</accession>
<protein>
    <submittedName>
        <fullName evidence="1">Uncharacterized protein</fullName>
    </submittedName>
</protein>
<dbReference type="Proteomes" id="UP000712600">
    <property type="component" value="Unassembled WGS sequence"/>
</dbReference>
<dbReference type="EMBL" id="QGKX02001521">
    <property type="protein sequence ID" value="KAF3513067.1"/>
    <property type="molecule type" value="Genomic_DNA"/>
</dbReference>